<gene>
    <name evidence="4" type="ORF">ADIS_1238</name>
</gene>
<dbReference type="Gene3D" id="3.40.720.10">
    <property type="entry name" value="Alkaline Phosphatase, subunit A"/>
    <property type="match status" value="1"/>
</dbReference>
<comment type="similarity">
    <text evidence="1">Belongs to the sulfatase family.</text>
</comment>
<evidence type="ECO:0000256" key="1">
    <source>
        <dbReference type="ARBA" id="ARBA00008779"/>
    </source>
</evidence>
<dbReference type="SUPFAM" id="SSF53649">
    <property type="entry name" value="Alkaline phosphatase-like"/>
    <property type="match status" value="1"/>
</dbReference>
<protein>
    <submittedName>
        <fullName evidence="4">Arylsulfatase</fullName>
        <ecNumber evidence="4">3.1.6.1</ecNumber>
    </submittedName>
</protein>
<dbReference type="InterPro" id="IPR050738">
    <property type="entry name" value="Sulfatase"/>
</dbReference>
<dbReference type="PANTHER" id="PTHR42693">
    <property type="entry name" value="ARYLSULFATASE FAMILY MEMBER"/>
    <property type="match status" value="1"/>
</dbReference>
<dbReference type="PATRIC" id="fig|1288963.3.peg.1236"/>
<dbReference type="EMBL" id="AQHR01000040">
    <property type="protein sequence ID" value="EON78375.1"/>
    <property type="molecule type" value="Genomic_DNA"/>
</dbReference>
<accession>R7ZW50</accession>
<proteinExistence type="inferred from homology"/>
<dbReference type="AlphaFoldDB" id="R7ZW50"/>
<evidence type="ECO:0000313" key="5">
    <source>
        <dbReference type="Proteomes" id="UP000013909"/>
    </source>
</evidence>
<dbReference type="PANTHER" id="PTHR42693:SF53">
    <property type="entry name" value="ENDO-4-O-SULFATASE"/>
    <property type="match status" value="1"/>
</dbReference>
<dbReference type="InterPro" id="IPR017850">
    <property type="entry name" value="Alkaline_phosphatase_core_sf"/>
</dbReference>
<evidence type="ECO:0000256" key="2">
    <source>
        <dbReference type="ARBA" id="ARBA00022801"/>
    </source>
</evidence>
<feature type="domain" description="Sulfatase N-terminal" evidence="3">
    <location>
        <begin position="45"/>
        <end position="296"/>
    </location>
</feature>
<name>R7ZW50_9BACT</name>
<organism evidence="4 5">
    <name type="scientific">Lunatimonas lonarensis</name>
    <dbReference type="NCBI Taxonomy" id="1232681"/>
    <lineage>
        <taxon>Bacteria</taxon>
        <taxon>Pseudomonadati</taxon>
        <taxon>Bacteroidota</taxon>
        <taxon>Cytophagia</taxon>
        <taxon>Cytophagales</taxon>
        <taxon>Cyclobacteriaceae</taxon>
    </lineage>
</organism>
<dbReference type="Pfam" id="PF00884">
    <property type="entry name" value="Sulfatase"/>
    <property type="match status" value="1"/>
</dbReference>
<evidence type="ECO:0000259" key="3">
    <source>
        <dbReference type="Pfam" id="PF00884"/>
    </source>
</evidence>
<dbReference type="Proteomes" id="UP000013909">
    <property type="component" value="Unassembled WGS sequence"/>
</dbReference>
<dbReference type="EC" id="3.1.6.1" evidence="4"/>
<reference evidence="4 5" key="1">
    <citation type="submission" date="2013-02" db="EMBL/GenBank/DDBJ databases">
        <title>A novel strain isolated from Lonar lake, Maharashtra, India.</title>
        <authorList>
            <person name="Singh A."/>
        </authorList>
    </citation>
    <scope>NUCLEOTIDE SEQUENCE [LARGE SCALE GENOMIC DNA]</scope>
    <source>
        <strain evidence="4 5">AK24</strain>
    </source>
</reference>
<dbReference type="GO" id="GO:0004065">
    <property type="term" value="F:arylsulfatase activity"/>
    <property type="evidence" value="ECO:0007669"/>
    <property type="project" value="UniProtKB-EC"/>
</dbReference>
<keyword evidence="2 4" id="KW-0378">Hydrolase</keyword>
<evidence type="ECO:0000313" key="4">
    <source>
        <dbReference type="EMBL" id="EON78375.1"/>
    </source>
</evidence>
<dbReference type="InterPro" id="IPR000917">
    <property type="entry name" value="Sulfatase_N"/>
</dbReference>
<comment type="caution">
    <text evidence="4">The sequence shown here is derived from an EMBL/GenBank/DDBJ whole genome shotgun (WGS) entry which is preliminary data.</text>
</comment>
<keyword evidence="5" id="KW-1185">Reference proteome</keyword>
<dbReference type="STRING" id="1232681.ADIS_1238"/>
<sequence length="297" mass="33614">MSLNKDFNKQVKFMKECRFLSSRLAGLLCCFFLLEACSHPEDKKPNVIIFFTDDQGTLDAVCYGADDLFTPNIDRLGSTGIRFTKAYAHTVCCPSRAALLTGRHPQRSGIGDWTQNNPHDLEKGRNMPLDEVTIAEVLKDNGYRTALFGKWHLGASLENGPLEQGFDTFFGHRSGFIDNYFHYFLHGKGFHDLWSDNKEVFAPGTYFPSMMTEKAIEFIDASKNDPFFLYMAFNLPHYPEQPDSAFVAKNAGLEEPRRSYATVVSIVDDLIGQVMNKLEDLNLRENTLIIFMSDNGS</sequence>